<gene>
    <name evidence="1" type="ORF">HY768_09230</name>
</gene>
<protein>
    <submittedName>
        <fullName evidence="1">Rrf2 family transcriptional regulator</fullName>
    </submittedName>
</protein>
<dbReference type="Pfam" id="PF02082">
    <property type="entry name" value="Rrf2"/>
    <property type="match status" value="1"/>
</dbReference>
<accession>A0A933MIR1</accession>
<dbReference type="InterPro" id="IPR000944">
    <property type="entry name" value="Tscrpt_reg_Rrf2"/>
</dbReference>
<dbReference type="AlphaFoldDB" id="A0A933MIR1"/>
<dbReference type="NCBIfam" id="TIGR00738">
    <property type="entry name" value="rrf2_super"/>
    <property type="match status" value="1"/>
</dbReference>
<dbReference type="PANTHER" id="PTHR33221">
    <property type="entry name" value="WINGED HELIX-TURN-HELIX TRANSCRIPTIONAL REGULATOR, RRF2 FAMILY"/>
    <property type="match status" value="1"/>
</dbReference>
<evidence type="ECO:0000313" key="2">
    <source>
        <dbReference type="Proteomes" id="UP000736328"/>
    </source>
</evidence>
<dbReference type="SUPFAM" id="SSF46785">
    <property type="entry name" value="Winged helix' DNA-binding domain"/>
    <property type="match status" value="1"/>
</dbReference>
<organism evidence="1 2">
    <name type="scientific">candidate division TA06 bacterium</name>
    <dbReference type="NCBI Taxonomy" id="2250710"/>
    <lineage>
        <taxon>Bacteria</taxon>
        <taxon>Bacteria division TA06</taxon>
    </lineage>
</organism>
<dbReference type="Proteomes" id="UP000736328">
    <property type="component" value="Unassembled WGS sequence"/>
</dbReference>
<dbReference type="Gene3D" id="1.10.10.10">
    <property type="entry name" value="Winged helix-like DNA-binding domain superfamily/Winged helix DNA-binding domain"/>
    <property type="match status" value="1"/>
</dbReference>
<comment type="caution">
    <text evidence="1">The sequence shown here is derived from an EMBL/GenBank/DDBJ whole genome shotgun (WGS) entry which is preliminary data.</text>
</comment>
<evidence type="ECO:0000313" key="1">
    <source>
        <dbReference type="EMBL" id="MBI4727382.1"/>
    </source>
</evidence>
<dbReference type="PROSITE" id="PS51197">
    <property type="entry name" value="HTH_RRF2_2"/>
    <property type="match status" value="1"/>
</dbReference>
<dbReference type="InterPro" id="IPR036390">
    <property type="entry name" value="WH_DNA-bd_sf"/>
</dbReference>
<sequence>MLLTKRNEYALQAMIILARQKEGRLLAASALAKRLKTTPAFLSKIAQQLSGAGLVRSQKGKNGGLSLGRPAQKVLVKQIFSAVDGTLSVSACMNEGKCKHHICPIYPVLTRLQKDLDNRLNSAKLSTFV</sequence>
<dbReference type="EMBL" id="JACQXR010000120">
    <property type="protein sequence ID" value="MBI4727382.1"/>
    <property type="molecule type" value="Genomic_DNA"/>
</dbReference>
<proteinExistence type="predicted"/>
<dbReference type="PANTHER" id="PTHR33221:SF13">
    <property type="entry name" value="TRANSCRIPTIONAL REGULATOR-RELATED"/>
    <property type="match status" value="1"/>
</dbReference>
<dbReference type="GO" id="GO:0005829">
    <property type="term" value="C:cytosol"/>
    <property type="evidence" value="ECO:0007669"/>
    <property type="project" value="TreeGrafter"/>
</dbReference>
<reference evidence="1" key="1">
    <citation type="submission" date="2020-07" db="EMBL/GenBank/DDBJ databases">
        <title>Huge and variable diversity of episymbiotic CPR bacteria and DPANN archaea in groundwater ecosystems.</title>
        <authorList>
            <person name="He C.Y."/>
            <person name="Keren R."/>
            <person name="Whittaker M."/>
            <person name="Farag I.F."/>
            <person name="Doudna J."/>
            <person name="Cate J.H.D."/>
            <person name="Banfield J.F."/>
        </authorList>
    </citation>
    <scope>NUCLEOTIDE SEQUENCE</scope>
    <source>
        <strain evidence="1">NC_groundwater_1520_Pr4_B-0.1um_53_5</strain>
    </source>
</reference>
<dbReference type="InterPro" id="IPR036388">
    <property type="entry name" value="WH-like_DNA-bd_sf"/>
</dbReference>
<name>A0A933MIR1_UNCT6</name>
<dbReference type="GO" id="GO:0003700">
    <property type="term" value="F:DNA-binding transcription factor activity"/>
    <property type="evidence" value="ECO:0007669"/>
    <property type="project" value="TreeGrafter"/>
</dbReference>